<comment type="caution">
    <text evidence="1">The sequence shown here is derived from an EMBL/GenBank/DDBJ whole genome shotgun (WGS) entry which is preliminary data.</text>
</comment>
<dbReference type="InterPro" id="IPR050796">
    <property type="entry name" value="SCF_F-box_component"/>
</dbReference>
<evidence type="ECO:0008006" key="3">
    <source>
        <dbReference type="Google" id="ProtNLM"/>
    </source>
</evidence>
<protein>
    <recommendedName>
        <fullName evidence="3">F-box associated domain-containing protein</fullName>
    </recommendedName>
</protein>
<proteinExistence type="predicted"/>
<dbReference type="OrthoDB" id="1845982at2759"/>
<evidence type="ECO:0000313" key="2">
    <source>
        <dbReference type="Proteomes" id="UP000467841"/>
    </source>
</evidence>
<dbReference type="Proteomes" id="UP000467841">
    <property type="component" value="Unassembled WGS sequence"/>
</dbReference>
<sequence length="278" mass="31826">MASFEINVDMILEILSHSHVSVVEKSRLLNKEFNKRTYSSSFLKQKLQNTNSVSGYFIQYNKSLTPLSTFIKNDGIIPHGSEISLDFLPPGRIHIKACDASHGVLCVLMIFRLEEDIPSTWSANQQRNSTRSYRGQKPGISQSHGLVVMRTDPLRYKIISGSRLPTNRRYNLNFTLVCDVFDSDSFAWKRLSKNVELPAEDMPGVRMSEPVAAYEFLHWLTANNNVLRFCLKTDTWSFLAVPEHLASEKSLKLANTKGSLGFSDQDRRKEWIIRRYGF</sequence>
<organism evidence="1 2">
    <name type="scientific">Microthlaspi erraticum</name>
    <dbReference type="NCBI Taxonomy" id="1685480"/>
    <lineage>
        <taxon>Eukaryota</taxon>
        <taxon>Viridiplantae</taxon>
        <taxon>Streptophyta</taxon>
        <taxon>Embryophyta</taxon>
        <taxon>Tracheophyta</taxon>
        <taxon>Spermatophyta</taxon>
        <taxon>Magnoliopsida</taxon>
        <taxon>eudicotyledons</taxon>
        <taxon>Gunneridae</taxon>
        <taxon>Pentapetalae</taxon>
        <taxon>rosids</taxon>
        <taxon>malvids</taxon>
        <taxon>Brassicales</taxon>
        <taxon>Brassicaceae</taxon>
        <taxon>Coluteocarpeae</taxon>
        <taxon>Microthlaspi</taxon>
    </lineage>
</organism>
<accession>A0A6D2HNW8</accession>
<dbReference type="EMBL" id="CACVBM020000199">
    <property type="protein sequence ID" value="CAA7015778.1"/>
    <property type="molecule type" value="Genomic_DNA"/>
</dbReference>
<name>A0A6D2HNW8_9BRAS</name>
<evidence type="ECO:0000313" key="1">
    <source>
        <dbReference type="EMBL" id="CAA7015778.1"/>
    </source>
</evidence>
<dbReference type="PANTHER" id="PTHR31672">
    <property type="entry name" value="BNACNNG10540D PROTEIN"/>
    <property type="match status" value="1"/>
</dbReference>
<keyword evidence="2" id="KW-1185">Reference proteome</keyword>
<gene>
    <name evidence="1" type="ORF">MERR_LOCUS3013</name>
</gene>
<dbReference type="AlphaFoldDB" id="A0A6D2HNW8"/>
<reference evidence="1" key="1">
    <citation type="submission" date="2020-01" db="EMBL/GenBank/DDBJ databases">
        <authorList>
            <person name="Mishra B."/>
        </authorList>
    </citation>
    <scope>NUCLEOTIDE SEQUENCE [LARGE SCALE GENOMIC DNA]</scope>
</reference>